<dbReference type="InterPro" id="IPR033126">
    <property type="entry name" value="Glyco_hydro_9_Asp/Glu_AS"/>
</dbReference>
<feature type="active site" evidence="8">
    <location>
        <position position="455"/>
    </location>
</feature>
<dbReference type="EC" id="3.2.1.4" evidence="9"/>
<dbReference type="InterPro" id="IPR001701">
    <property type="entry name" value="Glyco_hydro_9"/>
</dbReference>
<dbReference type="AlphaFoldDB" id="A0A9N9B1J4"/>
<dbReference type="Pfam" id="PF00759">
    <property type="entry name" value="Glyco_hydro_9"/>
    <property type="match status" value="1"/>
</dbReference>
<evidence type="ECO:0000256" key="3">
    <source>
        <dbReference type="ARBA" id="ARBA00022801"/>
    </source>
</evidence>
<protein>
    <recommendedName>
        <fullName evidence="9">Endoglucanase</fullName>
        <ecNumber evidence="9">3.2.1.4</ecNumber>
    </recommendedName>
</protein>
<feature type="region of interest" description="Disordered" evidence="10">
    <location>
        <begin position="488"/>
        <end position="516"/>
    </location>
</feature>
<dbReference type="Proteomes" id="UP000789375">
    <property type="component" value="Unassembled WGS sequence"/>
</dbReference>
<keyword evidence="11" id="KW-1133">Transmembrane helix</keyword>
<evidence type="ECO:0000313" key="14">
    <source>
        <dbReference type="Proteomes" id="UP000789375"/>
    </source>
</evidence>
<evidence type="ECO:0000256" key="7">
    <source>
        <dbReference type="ARBA" id="ARBA00023326"/>
    </source>
</evidence>
<feature type="transmembrane region" description="Helical" evidence="11">
    <location>
        <begin position="526"/>
        <end position="547"/>
    </location>
</feature>
<evidence type="ECO:0000256" key="10">
    <source>
        <dbReference type="SAM" id="MobiDB-lite"/>
    </source>
</evidence>
<dbReference type="PANTHER" id="PTHR22298">
    <property type="entry name" value="ENDO-1,4-BETA-GLUCANASE"/>
    <property type="match status" value="1"/>
</dbReference>
<keyword evidence="3 8" id="KW-0378">Hydrolase</keyword>
<evidence type="ECO:0000256" key="4">
    <source>
        <dbReference type="ARBA" id="ARBA00023001"/>
    </source>
</evidence>
<evidence type="ECO:0000256" key="2">
    <source>
        <dbReference type="ARBA" id="ARBA00007072"/>
    </source>
</evidence>
<dbReference type="GO" id="GO:0030245">
    <property type="term" value="P:cellulose catabolic process"/>
    <property type="evidence" value="ECO:0007669"/>
    <property type="project" value="UniProtKB-KW"/>
</dbReference>
<dbReference type="SUPFAM" id="SSF48208">
    <property type="entry name" value="Six-hairpin glycosidases"/>
    <property type="match status" value="1"/>
</dbReference>
<evidence type="ECO:0000313" key="13">
    <source>
        <dbReference type="EMBL" id="CAG8550177.1"/>
    </source>
</evidence>
<reference evidence="13" key="1">
    <citation type="submission" date="2021-06" db="EMBL/GenBank/DDBJ databases">
        <authorList>
            <person name="Kallberg Y."/>
            <person name="Tangrot J."/>
            <person name="Rosling A."/>
        </authorList>
    </citation>
    <scope>NUCLEOTIDE SEQUENCE</scope>
    <source>
        <strain evidence="13">87-6 pot B 2015</strain>
    </source>
</reference>
<sequence length="591" mass="66674">MEEPPRIVTSPGPDVEGIPETTKYGSYPDSDYSKLLSYSLYFYEAQRSGILPPNNRVPWRLSYALRRHNSALDDGELGVDLSGGYYDAGDYMKFTLPLSWTLSMISWGGIEWFKGYELSGQEKYLHDMVKWGTDWLIKAHSIETNELYVQVGIDKIDHNYWGTDENIPKPRPVFKIGDDVHGTDVAAETVAAFASASILFKDKFKELDYAKLLLSHAIKLFEFAELKPMDVYSDQVPEAKSLYGARRYQDKLVWASLWLYRATGEQLYLNKARQYFVLFSLKGYMQIINWADKTCATFILFAQVTNGTNFMDEISWKSQSERYLDIMINPSLMPNNRCGYTPGGLLWCNGDSEFNSLNVALNIAFVSLVYAPYATTDERKKKYMNFAESQISYVLGENPMKHNFVVGINPNSPKNPHHAGAHGSVTNNLLTPVETTNILYGAVIGGPGVNDDYSDDRTQYNFTEVSLDYNAPWQGLMAYQVLNFDPTIPRTKTPPTTENSKQSNNKSSDDISNNDGTYGMSSGRKVGIIVGSLLGGIFLIIGGLFAWKHSSIIEWFGKKREELSKRSIRNLVSGSRRNSIQAESNLPHYIP</sequence>
<dbReference type="Gene3D" id="1.50.10.10">
    <property type="match status" value="1"/>
</dbReference>
<gene>
    <name evidence="13" type="ORF">FMOSSE_LOCUS6426</name>
</gene>
<dbReference type="InterPro" id="IPR012341">
    <property type="entry name" value="6hp_glycosidase-like_sf"/>
</dbReference>
<evidence type="ECO:0000259" key="12">
    <source>
        <dbReference type="Pfam" id="PF00759"/>
    </source>
</evidence>
<keyword evidence="6 8" id="KW-0326">Glycosidase</keyword>
<proteinExistence type="inferred from homology"/>
<evidence type="ECO:0000256" key="8">
    <source>
        <dbReference type="PROSITE-ProRule" id="PRU10060"/>
    </source>
</evidence>
<keyword evidence="11" id="KW-0812">Transmembrane</keyword>
<feature type="domain" description="Glycoside hydrolase family 9" evidence="12">
    <location>
        <begin position="32"/>
        <end position="476"/>
    </location>
</feature>
<dbReference type="EMBL" id="CAJVPP010001347">
    <property type="protein sequence ID" value="CAG8550177.1"/>
    <property type="molecule type" value="Genomic_DNA"/>
</dbReference>
<name>A0A9N9B1J4_FUNMO</name>
<keyword evidence="4 9" id="KW-0136">Cellulose degradation</keyword>
<comment type="similarity">
    <text evidence="2 8 9">Belongs to the glycosyl hydrolase 9 (cellulase E) family.</text>
</comment>
<evidence type="ECO:0000256" key="5">
    <source>
        <dbReference type="ARBA" id="ARBA00023277"/>
    </source>
</evidence>
<accession>A0A9N9B1J4</accession>
<feature type="region of interest" description="Disordered" evidence="10">
    <location>
        <begin position="1"/>
        <end position="24"/>
    </location>
</feature>
<dbReference type="PROSITE" id="PS00698">
    <property type="entry name" value="GH9_3"/>
    <property type="match status" value="1"/>
</dbReference>
<comment type="catalytic activity">
    <reaction evidence="1 9">
        <text>Endohydrolysis of (1-&gt;4)-beta-D-glucosidic linkages in cellulose, lichenin and cereal beta-D-glucans.</text>
        <dbReference type="EC" id="3.2.1.4"/>
    </reaction>
</comment>
<evidence type="ECO:0000256" key="11">
    <source>
        <dbReference type="SAM" id="Phobius"/>
    </source>
</evidence>
<keyword evidence="5 8" id="KW-0119">Carbohydrate metabolism</keyword>
<keyword evidence="14" id="KW-1185">Reference proteome</keyword>
<organism evidence="13 14">
    <name type="scientific">Funneliformis mosseae</name>
    <name type="common">Endomycorrhizal fungus</name>
    <name type="synonym">Glomus mosseae</name>
    <dbReference type="NCBI Taxonomy" id="27381"/>
    <lineage>
        <taxon>Eukaryota</taxon>
        <taxon>Fungi</taxon>
        <taxon>Fungi incertae sedis</taxon>
        <taxon>Mucoromycota</taxon>
        <taxon>Glomeromycotina</taxon>
        <taxon>Glomeromycetes</taxon>
        <taxon>Glomerales</taxon>
        <taxon>Glomeraceae</taxon>
        <taxon>Funneliformis</taxon>
    </lineage>
</organism>
<keyword evidence="7 8" id="KW-0624">Polysaccharide degradation</keyword>
<keyword evidence="11" id="KW-0472">Membrane</keyword>
<comment type="caution">
    <text evidence="13">The sequence shown here is derived from an EMBL/GenBank/DDBJ whole genome shotgun (WGS) entry which is preliminary data.</text>
</comment>
<evidence type="ECO:0000256" key="6">
    <source>
        <dbReference type="ARBA" id="ARBA00023295"/>
    </source>
</evidence>
<dbReference type="GO" id="GO:0008810">
    <property type="term" value="F:cellulase activity"/>
    <property type="evidence" value="ECO:0007669"/>
    <property type="project" value="UniProtKB-EC"/>
</dbReference>
<dbReference type="InterPro" id="IPR008928">
    <property type="entry name" value="6-hairpin_glycosidase_sf"/>
</dbReference>
<feature type="active site" evidence="8">
    <location>
        <position position="464"/>
    </location>
</feature>
<evidence type="ECO:0000256" key="9">
    <source>
        <dbReference type="RuleBase" id="RU361166"/>
    </source>
</evidence>
<feature type="compositionally biased region" description="Low complexity" evidence="10">
    <location>
        <begin position="488"/>
        <end position="515"/>
    </location>
</feature>
<evidence type="ECO:0000256" key="1">
    <source>
        <dbReference type="ARBA" id="ARBA00000966"/>
    </source>
</evidence>